<protein>
    <submittedName>
        <fullName evidence="2">Uncharacterized protein</fullName>
    </submittedName>
</protein>
<dbReference type="PANTHER" id="PTHR34587">
    <property type="entry name" value="VWFA DOMAIN-CONTAINING PROTEIN"/>
    <property type="match status" value="1"/>
</dbReference>
<organism evidence="2 3">
    <name type="scientific">Diversispora epigaea</name>
    <dbReference type="NCBI Taxonomy" id="1348612"/>
    <lineage>
        <taxon>Eukaryota</taxon>
        <taxon>Fungi</taxon>
        <taxon>Fungi incertae sedis</taxon>
        <taxon>Mucoromycota</taxon>
        <taxon>Glomeromycotina</taxon>
        <taxon>Glomeromycetes</taxon>
        <taxon>Diversisporales</taxon>
        <taxon>Diversisporaceae</taxon>
        <taxon>Diversispora</taxon>
    </lineage>
</organism>
<feature type="signal peptide" evidence="1">
    <location>
        <begin position="1"/>
        <end position="23"/>
    </location>
</feature>
<dbReference type="Proteomes" id="UP000266861">
    <property type="component" value="Unassembled WGS sequence"/>
</dbReference>
<dbReference type="InterPro" id="IPR053216">
    <property type="entry name" value="Appressorial_penetr-assoc"/>
</dbReference>
<keyword evidence="1" id="KW-0732">Signal</keyword>
<name>A0A397I4P9_9GLOM</name>
<keyword evidence="3" id="KW-1185">Reference proteome</keyword>
<gene>
    <name evidence="2" type="ORF">Glove_276g65</name>
</gene>
<feature type="chain" id="PRO_5017266112" evidence="1">
    <location>
        <begin position="24"/>
        <end position="204"/>
    </location>
</feature>
<dbReference type="AlphaFoldDB" id="A0A397I4P9"/>
<accession>A0A397I4P9</accession>
<proteinExistence type="predicted"/>
<evidence type="ECO:0000256" key="1">
    <source>
        <dbReference type="SAM" id="SignalP"/>
    </source>
</evidence>
<sequence length="204" mass="22454">MKSSIFFLLVIPVALFSLDFIEADIYVTPEPAGLCKEALIKSNGTQNPEGSCSSQILGELPKSSQMVSTIIVKPGNSEVIKVNQNFTIRVEVSNLQTGLFSDANLDYYDVPQKLTNLGIIYGHVHVTIQKLIENRIPDPTEFEFFKGFEGIADSLGGLETEVPGLPIGYYRLCTMASSEGHQPVVMPVAKRGAQDDCIRFFVNY</sequence>
<dbReference type="PANTHER" id="PTHR34587:SF2">
    <property type="entry name" value="G-PROTEIN COUPLED RECEPTORS FAMILY 1 PROFILE DOMAIN-CONTAINING PROTEIN"/>
    <property type="match status" value="1"/>
</dbReference>
<dbReference type="EMBL" id="PQFF01000253">
    <property type="protein sequence ID" value="RHZ69927.1"/>
    <property type="molecule type" value="Genomic_DNA"/>
</dbReference>
<comment type="caution">
    <text evidence="2">The sequence shown here is derived from an EMBL/GenBank/DDBJ whole genome shotgun (WGS) entry which is preliminary data.</text>
</comment>
<dbReference type="OrthoDB" id="2336871at2759"/>
<reference evidence="2 3" key="1">
    <citation type="submission" date="2018-08" db="EMBL/GenBank/DDBJ databases">
        <title>Genome and evolution of the arbuscular mycorrhizal fungus Diversispora epigaea (formerly Glomus versiforme) and its bacterial endosymbionts.</title>
        <authorList>
            <person name="Sun X."/>
            <person name="Fei Z."/>
            <person name="Harrison M."/>
        </authorList>
    </citation>
    <scope>NUCLEOTIDE SEQUENCE [LARGE SCALE GENOMIC DNA]</scope>
    <source>
        <strain evidence="2 3">IT104</strain>
    </source>
</reference>
<evidence type="ECO:0000313" key="2">
    <source>
        <dbReference type="EMBL" id="RHZ69927.1"/>
    </source>
</evidence>
<evidence type="ECO:0000313" key="3">
    <source>
        <dbReference type="Proteomes" id="UP000266861"/>
    </source>
</evidence>
<dbReference type="STRING" id="1348612.A0A397I4P9"/>